<evidence type="ECO:0000256" key="1">
    <source>
        <dbReference type="ARBA" id="ARBA00022737"/>
    </source>
</evidence>
<comment type="caution">
    <text evidence="3">The sequence shown here is derived from an EMBL/GenBank/DDBJ whole genome shotgun (WGS) entry which is preliminary data.</text>
</comment>
<keyword evidence="1" id="KW-0677">Repeat</keyword>
<dbReference type="OrthoDB" id="448455at2759"/>
<proteinExistence type="predicted"/>
<dbReference type="Pfam" id="PF24883">
    <property type="entry name" value="NPHP3_N"/>
    <property type="match status" value="1"/>
</dbReference>
<keyword evidence="4" id="KW-1185">Reference proteome</keyword>
<dbReference type="Gene3D" id="3.40.50.300">
    <property type="entry name" value="P-loop containing nucleotide triphosphate hydrolases"/>
    <property type="match status" value="1"/>
</dbReference>
<evidence type="ECO:0000313" key="4">
    <source>
        <dbReference type="Proteomes" id="UP000738349"/>
    </source>
</evidence>
<accession>A0A9P9ES38</accession>
<gene>
    <name evidence="3" type="ORF">EDB81DRAFT_651546</name>
</gene>
<dbReference type="PANTHER" id="PTHR10039">
    <property type="entry name" value="AMELOGENIN"/>
    <property type="match status" value="1"/>
</dbReference>
<protein>
    <recommendedName>
        <fullName evidence="2">Nephrocystin 3-like N-terminal domain-containing protein</fullName>
    </recommendedName>
</protein>
<organism evidence="3 4">
    <name type="scientific">Dactylonectria macrodidyma</name>
    <dbReference type="NCBI Taxonomy" id="307937"/>
    <lineage>
        <taxon>Eukaryota</taxon>
        <taxon>Fungi</taxon>
        <taxon>Dikarya</taxon>
        <taxon>Ascomycota</taxon>
        <taxon>Pezizomycotina</taxon>
        <taxon>Sordariomycetes</taxon>
        <taxon>Hypocreomycetidae</taxon>
        <taxon>Hypocreales</taxon>
        <taxon>Nectriaceae</taxon>
        <taxon>Dactylonectria</taxon>
    </lineage>
</organism>
<reference evidence="3" key="1">
    <citation type="journal article" date="2021" name="Nat. Commun.">
        <title>Genetic determinants of endophytism in the Arabidopsis root mycobiome.</title>
        <authorList>
            <person name="Mesny F."/>
            <person name="Miyauchi S."/>
            <person name="Thiergart T."/>
            <person name="Pickel B."/>
            <person name="Atanasova L."/>
            <person name="Karlsson M."/>
            <person name="Huettel B."/>
            <person name="Barry K.W."/>
            <person name="Haridas S."/>
            <person name="Chen C."/>
            <person name="Bauer D."/>
            <person name="Andreopoulos W."/>
            <person name="Pangilinan J."/>
            <person name="LaButti K."/>
            <person name="Riley R."/>
            <person name="Lipzen A."/>
            <person name="Clum A."/>
            <person name="Drula E."/>
            <person name="Henrissat B."/>
            <person name="Kohler A."/>
            <person name="Grigoriev I.V."/>
            <person name="Martin F.M."/>
            <person name="Hacquard S."/>
        </authorList>
    </citation>
    <scope>NUCLEOTIDE SEQUENCE</scope>
    <source>
        <strain evidence="3">MPI-CAGE-AT-0147</strain>
    </source>
</reference>
<dbReference type="InterPro" id="IPR056884">
    <property type="entry name" value="NPHP3-like_N"/>
</dbReference>
<dbReference type="PANTHER" id="PTHR10039:SF15">
    <property type="entry name" value="NACHT DOMAIN-CONTAINING PROTEIN"/>
    <property type="match status" value="1"/>
</dbReference>
<dbReference type="Proteomes" id="UP000738349">
    <property type="component" value="Unassembled WGS sequence"/>
</dbReference>
<name>A0A9P9ES38_9HYPO</name>
<evidence type="ECO:0000313" key="3">
    <source>
        <dbReference type="EMBL" id="KAH7145988.1"/>
    </source>
</evidence>
<evidence type="ECO:0000259" key="2">
    <source>
        <dbReference type="Pfam" id="PF24883"/>
    </source>
</evidence>
<dbReference type="InterPro" id="IPR027417">
    <property type="entry name" value="P-loop_NTPase"/>
</dbReference>
<feature type="non-terminal residue" evidence="3">
    <location>
        <position position="1"/>
    </location>
</feature>
<sequence length="234" mass="26156">QERHEILKWIGTVDHGSRQSKVFDEHVEGTEEWLLSSDEFRRWIETKEEVLFCPGLPGAGKTFLASIVIHHLLDLFGNKSDVGIAYNYCDFRNQDNENASVILASILKQLAQCLGSLPDALSILYDKHKAKDTRPSFKEVASALESVASLHSRVFIVIDGLDECPAWRGILAQLRGLQGANALVTSRAIPEIVNDKELEGSSILEIRASDTDVRQYYGRDKTVRAVRAITYTTV</sequence>
<feature type="domain" description="Nephrocystin 3-like N-terminal" evidence="2">
    <location>
        <begin position="29"/>
        <end position="187"/>
    </location>
</feature>
<dbReference type="SUPFAM" id="SSF52540">
    <property type="entry name" value="P-loop containing nucleoside triphosphate hydrolases"/>
    <property type="match status" value="1"/>
</dbReference>
<dbReference type="AlphaFoldDB" id="A0A9P9ES38"/>
<dbReference type="EMBL" id="JAGMUV010000008">
    <property type="protein sequence ID" value="KAH7145988.1"/>
    <property type="molecule type" value="Genomic_DNA"/>
</dbReference>